<dbReference type="Pfam" id="PF05600">
    <property type="entry name" value="CDK5RAP3"/>
    <property type="match status" value="1"/>
</dbReference>
<dbReference type="GO" id="GO:0012505">
    <property type="term" value="C:endomembrane system"/>
    <property type="evidence" value="ECO:0007669"/>
    <property type="project" value="TreeGrafter"/>
</dbReference>
<feature type="coiled-coil region" evidence="2">
    <location>
        <begin position="418"/>
        <end position="467"/>
    </location>
</feature>
<accession>A0A8S1EAW2</accession>
<evidence type="ECO:0000256" key="2">
    <source>
        <dbReference type="SAM" id="Coils"/>
    </source>
</evidence>
<keyword evidence="2" id="KW-0175">Coiled coil</keyword>
<dbReference type="GO" id="GO:0007346">
    <property type="term" value="P:regulation of mitotic cell cycle"/>
    <property type="evidence" value="ECO:0007669"/>
    <property type="project" value="TreeGrafter"/>
</dbReference>
<dbReference type="AlphaFoldDB" id="A0A8S1EAW2"/>
<keyword evidence="4" id="KW-1185">Reference proteome</keyword>
<dbReference type="OrthoDB" id="340432at2759"/>
<comment type="caution">
    <text evidence="3">The sequence shown here is derived from an EMBL/GenBank/DDBJ whole genome shotgun (WGS) entry which is preliminary data.</text>
</comment>
<gene>
    <name evidence="3" type="ORF">CBOVIS_LOCUS212</name>
</gene>
<dbReference type="InterPro" id="IPR008491">
    <property type="entry name" value="CDK5RAP3"/>
</dbReference>
<evidence type="ECO:0000313" key="3">
    <source>
        <dbReference type="EMBL" id="CAB3396694.1"/>
    </source>
</evidence>
<dbReference type="EMBL" id="CADEPM010000001">
    <property type="protein sequence ID" value="CAB3396694.1"/>
    <property type="molecule type" value="Genomic_DNA"/>
</dbReference>
<dbReference type="Proteomes" id="UP000494206">
    <property type="component" value="Unassembled WGS sequence"/>
</dbReference>
<name>A0A8S1EAW2_9PELO</name>
<sequence length="490" mass="56109">MSDDLPIDIHSSKLLDWLVSRRHCNKDWQKNVLEIREKIKHAILDMPESPEIVKLLQGSYINYFHCVKIIEILRETEKDTKNFLGFYSSQRMKDWQEIESMYEKDNVFLAEAAQVLQRLVQYEIPALKRQIVKNDQAVSEAAKKYEDYGKQAEDSKKAYEKELGRMGLVGKSLRAELLALAADLPTYFNEVVDDIKKLDQAREHYKQFREYMHQGSTPKSKILPSLTLLISGGSDVTAYEFKYGQKPDKVEKPNFDLLLNADKDKNEKDDEIDFGDDDIDFGVDEVGDSEINLDIDIDVVADDSGAVGEKIASGQDALSLLENAETQTVVKNELSELVAFLKMRLEDETRETGADVLIRGAEKRPADISKITDKDLKVWIKQVEDIQAKLNNSQKVHLFKIRGSPQYVEQVVESLEKKRDMEGRYKRLQKLMIDKQEEARGILTKANEELKQIVESTRQLQKQVEGEISKKYNGRRVNLMGGIKQALSGV</sequence>
<evidence type="ECO:0000256" key="1">
    <source>
        <dbReference type="ARBA" id="ARBA00007478"/>
    </source>
</evidence>
<dbReference type="PANTHER" id="PTHR14894:SF0">
    <property type="entry name" value="CDK5 REGULATORY SUBUNIT-ASSOCIATED PROTEIN 3"/>
    <property type="match status" value="1"/>
</dbReference>
<reference evidence="3 4" key="1">
    <citation type="submission" date="2020-04" db="EMBL/GenBank/DDBJ databases">
        <authorList>
            <person name="Laetsch R D."/>
            <person name="Stevens L."/>
            <person name="Kumar S."/>
            <person name="Blaxter L. M."/>
        </authorList>
    </citation>
    <scope>NUCLEOTIDE SEQUENCE [LARGE SCALE GENOMIC DNA]</scope>
</reference>
<comment type="similarity">
    <text evidence="1">Belongs to the CDK5RAP3 family.</text>
</comment>
<dbReference type="PANTHER" id="PTHR14894">
    <property type="entry name" value="CDK5 REGULATORY SUBUNIT-ASSOCIATED PROTEIN 3"/>
    <property type="match status" value="1"/>
</dbReference>
<organism evidence="3 4">
    <name type="scientific">Caenorhabditis bovis</name>
    <dbReference type="NCBI Taxonomy" id="2654633"/>
    <lineage>
        <taxon>Eukaryota</taxon>
        <taxon>Metazoa</taxon>
        <taxon>Ecdysozoa</taxon>
        <taxon>Nematoda</taxon>
        <taxon>Chromadorea</taxon>
        <taxon>Rhabditida</taxon>
        <taxon>Rhabditina</taxon>
        <taxon>Rhabditomorpha</taxon>
        <taxon>Rhabditoidea</taxon>
        <taxon>Rhabditidae</taxon>
        <taxon>Peloderinae</taxon>
        <taxon>Caenorhabditis</taxon>
    </lineage>
</organism>
<evidence type="ECO:0008006" key="5">
    <source>
        <dbReference type="Google" id="ProtNLM"/>
    </source>
</evidence>
<protein>
    <recommendedName>
        <fullName evidence="5">CDK5RAP3-like protein</fullName>
    </recommendedName>
</protein>
<proteinExistence type="inferred from homology"/>
<evidence type="ECO:0000313" key="4">
    <source>
        <dbReference type="Proteomes" id="UP000494206"/>
    </source>
</evidence>